<dbReference type="RefSeq" id="WP_276660795.1">
    <property type="nucleotide sequence ID" value="NZ_SSFD01000284.1"/>
</dbReference>
<comment type="caution">
    <text evidence="7">The sequence shown here is derived from an EMBL/GenBank/DDBJ whole genome shotgun (WGS) entry which is preliminary data.</text>
</comment>
<dbReference type="GO" id="GO:0046872">
    <property type="term" value="F:metal ion binding"/>
    <property type="evidence" value="ECO:0007669"/>
    <property type="project" value="UniProtKB-KW"/>
</dbReference>
<proteinExistence type="predicted"/>
<reference evidence="7 8" key="1">
    <citation type="submission" date="2018-09" db="EMBL/GenBank/DDBJ databases">
        <title>Metagenome Assembled Genomes from an Advanced Water Purification Facility.</title>
        <authorList>
            <person name="Stamps B.W."/>
            <person name="Spear J.R."/>
        </authorList>
    </citation>
    <scope>NUCLEOTIDE SEQUENCE [LARGE SCALE GENOMIC DNA]</scope>
    <source>
        <strain evidence="7">Bin_27_1</strain>
    </source>
</reference>
<feature type="transmembrane region" description="Helical" evidence="4">
    <location>
        <begin position="391"/>
        <end position="415"/>
    </location>
</feature>
<protein>
    <submittedName>
        <fullName evidence="7">Glycosyltransferase</fullName>
    </submittedName>
</protein>
<dbReference type="Gene3D" id="3.30.1120.10">
    <property type="match status" value="1"/>
</dbReference>
<feature type="domain" description="Glycosyltransferase 2-like" evidence="5">
    <location>
        <begin position="11"/>
        <end position="145"/>
    </location>
</feature>
<feature type="transmembrane region" description="Helical" evidence="4">
    <location>
        <begin position="489"/>
        <end position="508"/>
    </location>
</feature>
<evidence type="ECO:0000313" key="8">
    <source>
        <dbReference type="Proteomes" id="UP000321192"/>
    </source>
</evidence>
<keyword evidence="2" id="KW-0378">Hydrolase</keyword>
<dbReference type="InterPro" id="IPR000917">
    <property type="entry name" value="Sulfatase_N"/>
</dbReference>
<dbReference type="Gene3D" id="3.90.550.10">
    <property type="entry name" value="Spore Coat Polysaccharide Biosynthesis Protein SpsA, Chain A"/>
    <property type="match status" value="1"/>
</dbReference>
<dbReference type="InterPro" id="IPR029044">
    <property type="entry name" value="Nucleotide-diphossugar_trans"/>
</dbReference>
<dbReference type="PANTHER" id="PTHR45953:SF1">
    <property type="entry name" value="IDURONATE 2-SULFATASE"/>
    <property type="match status" value="1"/>
</dbReference>
<keyword evidence="4" id="KW-1133">Transmembrane helix</keyword>
<dbReference type="Proteomes" id="UP000321192">
    <property type="component" value="Unassembled WGS sequence"/>
</dbReference>
<dbReference type="CDD" id="cd16148">
    <property type="entry name" value="sulfatase_like"/>
    <property type="match status" value="1"/>
</dbReference>
<sequence>MNVATAARSLTILICTHNRADLLARVIDSLESARQPAGWSVRLFVVANACTDGTHEFLAGRSDRADRLALSWIAEPTPGKSHALNRALPLLEDELIAFVDDDHRVDADYLLGVTAAAERWPEADLFCGRIVPDWDGSEPAWVHDEGPYRIYPLPVPRYDQGMEDFPIDLEGPIPGGGNLVARLPVIGATGPFAIELGPTGHDLGGSEDADWILRALRKGARLHYAPQILQYHYVDSERLTLSYVARKGYQRSQSVTRVRAEFDRVPRYMWRKAAGYALGLAFSWRLQARRFYLVRLASSMGEISGIRDRHRRKRRRAALPMLGAEAGSAALLVAAALTLALAAVLARHWLGEALLGAGVVGALTSAVLVAKSVRDFSRTGPGLREEILARYRGYVVFAIARLGLAALGLAAFWAFPGTALWITAAEALGREPPLWTTAAGGALTLALATVYAGCRALSQNPGLVIASWQYRTVRIHRLWRALSQRGLDLIARIVLATGIGLVGAIALLRYHQGGSADAGAMLLVTCGYIALLAWAIWEPDGTHAPTPRRRARRNVLMIGSDTLRADRIGAQREGASITPNIDALAARGTRFGACYVPCARTAPSLISLFTATWPHHHGVRDNYVAGAETRLEDKTLPNILRALGYRTAAVSDWCGADLGKFDFGFDITDLPEDQWNLKYLIRQGPKDIRLFLSLFLHNRLGRHLLPEIHYLGGVPQTGMLGRRARRTLSRLAAGDEPFLLNLFYSTTHPPFASEHPYYTRFSDPAYSGASKFAMARLTEPFEIIRRQGEPREEFDLDQILDLYDGCVAQFDDEVGRLLRQLDDSGLAEDTIVVLYSDHGMEFFEHGTWGQGNSALGDFSARVPLIVVDPARPGGQRVDQVVRSVDIMPTLLDLLGAPSVGCDGVSLRPAIADPATDLHLRAFNETGIWIAPVPGLPEGHLSYPNLLELLDVPDIAAGSLSLRERYRQTVLVAKDRMVRDGRWKLVYQPLEHGRLLSLYDVESDPGCTADVASRHPAEVERLWAQLRAWMANDPALRGDPRLDLPPTPAATSAARAPEADLAPEMR</sequence>
<gene>
    <name evidence="7" type="ORF">E6Q80_17515</name>
</gene>
<evidence type="ECO:0000259" key="6">
    <source>
        <dbReference type="Pfam" id="PF00884"/>
    </source>
</evidence>
<dbReference type="SUPFAM" id="SSF53448">
    <property type="entry name" value="Nucleotide-diphospho-sugar transferases"/>
    <property type="match status" value="1"/>
</dbReference>
<evidence type="ECO:0000256" key="1">
    <source>
        <dbReference type="ARBA" id="ARBA00022723"/>
    </source>
</evidence>
<dbReference type="CDD" id="cd00761">
    <property type="entry name" value="Glyco_tranf_GTA_type"/>
    <property type="match status" value="1"/>
</dbReference>
<dbReference type="Pfam" id="PF00535">
    <property type="entry name" value="Glycos_transf_2"/>
    <property type="match status" value="1"/>
</dbReference>
<evidence type="ECO:0000313" key="7">
    <source>
        <dbReference type="EMBL" id="TXH81264.1"/>
    </source>
</evidence>
<dbReference type="InterPro" id="IPR017850">
    <property type="entry name" value="Alkaline_phosphatase_core_sf"/>
</dbReference>
<evidence type="ECO:0000256" key="2">
    <source>
        <dbReference type="ARBA" id="ARBA00022801"/>
    </source>
</evidence>
<keyword evidence="7" id="KW-0808">Transferase</keyword>
<feature type="domain" description="Sulfatase N-terminal" evidence="6">
    <location>
        <begin position="553"/>
        <end position="896"/>
    </location>
</feature>
<dbReference type="GO" id="GO:0004423">
    <property type="term" value="F:iduronate-2-sulfatase activity"/>
    <property type="evidence" value="ECO:0007669"/>
    <property type="project" value="TreeGrafter"/>
</dbReference>
<evidence type="ECO:0000256" key="4">
    <source>
        <dbReference type="SAM" id="Phobius"/>
    </source>
</evidence>
<feature type="transmembrane region" description="Helical" evidence="4">
    <location>
        <begin position="317"/>
        <end position="343"/>
    </location>
</feature>
<dbReference type="AlphaFoldDB" id="A0A5C7SBT7"/>
<name>A0A5C7SBT7_THASP</name>
<dbReference type="EMBL" id="SSFD01000284">
    <property type="protein sequence ID" value="TXH81264.1"/>
    <property type="molecule type" value="Genomic_DNA"/>
</dbReference>
<dbReference type="Gene3D" id="3.40.720.10">
    <property type="entry name" value="Alkaline Phosphatase, subunit A"/>
    <property type="match status" value="1"/>
</dbReference>
<feature type="transmembrane region" description="Helical" evidence="4">
    <location>
        <begin position="349"/>
        <end position="370"/>
    </location>
</feature>
<dbReference type="Pfam" id="PF00884">
    <property type="entry name" value="Sulfatase"/>
    <property type="match status" value="1"/>
</dbReference>
<dbReference type="InterPro" id="IPR001173">
    <property type="entry name" value="Glyco_trans_2-like"/>
</dbReference>
<feature type="transmembrane region" description="Helical" evidence="4">
    <location>
        <begin position="520"/>
        <end position="537"/>
    </location>
</feature>
<organism evidence="7 8">
    <name type="scientific">Thauera aminoaromatica</name>
    <dbReference type="NCBI Taxonomy" id="164330"/>
    <lineage>
        <taxon>Bacteria</taxon>
        <taxon>Pseudomonadati</taxon>
        <taxon>Pseudomonadota</taxon>
        <taxon>Betaproteobacteria</taxon>
        <taxon>Rhodocyclales</taxon>
        <taxon>Zoogloeaceae</taxon>
        <taxon>Thauera</taxon>
    </lineage>
</organism>
<evidence type="ECO:0000256" key="3">
    <source>
        <dbReference type="SAM" id="MobiDB-lite"/>
    </source>
</evidence>
<feature type="region of interest" description="Disordered" evidence="3">
    <location>
        <begin position="1036"/>
        <end position="1065"/>
    </location>
</feature>
<keyword evidence="4" id="KW-0472">Membrane</keyword>
<keyword evidence="1" id="KW-0479">Metal-binding</keyword>
<keyword evidence="4" id="KW-0812">Transmembrane</keyword>
<dbReference type="SUPFAM" id="SSF53649">
    <property type="entry name" value="Alkaline phosphatase-like"/>
    <property type="match status" value="1"/>
</dbReference>
<dbReference type="PANTHER" id="PTHR45953">
    <property type="entry name" value="IDURONATE 2-SULFATASE"/>
    <property type="match status" value="1"/>
</dbReference>
<accession>A0A5C7SBT7</accession>
<dbReference type="GO" id="GO:0005737">
    <property type="term" value="C:cytoplasm"/>
    <property type="evidence" value="ECO:0007669"/>
    <property type="project" value="TreeGrafter"/>
</dbReference>
<dbReference type="GO" id="GO:0016740">
    <property type="term" value="F:transferase activity"/>
    <property type="evidence" value="ECO:0007669"/>
    <property type="project" value="UniProtKB-KW"/>
</dbReference>
<evidence type="ECO:0000259" key="5">
    <source>
        <dbReference type="Pfam" id="PF00535"/>
    </source>
</evidence>